<dbReference type="Gene3D" id="2.60.120.10">
    <property type="entry name" value="Jelly Rolls"/>
    <property type="match status" value="1"/>
</dbReference>
<reference evidence="6 7" key="1">
    <citation type="submission" date="2016-10" db="EMBL/GenBank/DDBJ databases">
        <authorList>
            <person name="Varghese N."/>
            <person name="Submissions S."/>
        </authorList>
    </citation>
    <scope>NUCLEOTIDE SEQUENCE [LARGE SCALE GENOMIC DNA]</scope>
    <source>
        <strain evidence="6 7">DSM 18327</strain>
    </source>
</reference>
<keyword evidence="1" id="KW-0805">Transcription regulation</keyword>
<evidence type="ECO:0000256" key="3">
    <source>
        <dbReference type="ARBA" id="ARBA00023163"/>
    </source>
</evidence>
<keyword evidence="7" id="KW-1185">Reference proteome</keyword>
<comment type="caution">
    <text evidence="6">The sequence shown here is derived from an EMBL/GenBank/DDBJ whole genome shotgun (WGS) entry which is preliminary data.</text>
</comment>
<evidence type="ECO:0000256" key="4">
    <source>
        <dbReference type="SAM" id="MobiDB-lite"/>
    </source>
</evidence>
<evidence type="ECO:0000259" key="5">
    <source>
        <dbReference type="PROSITE" id="PS01124"/>
    </source>
</evidence>
<dbReference type="PANTHER" id="PTHR43280:SF32">
    <property type="entry name" value="TRANSCRIPTIONAL REGULATORY PROTEIN"/>
    <property type="match status" value="1"/>
</dbReference>
<dbReference type="PROSITE" id="PS01124">
    <property type="entry name" value="HTH_ARAC_FAMILY_2"/>
    <property type="match status" value="1"/>
</dbReference>
<dbReference type="RefSeq" id="WP_090462711.1">
    <property type="nucleotide sequence ID" value="NZ_FNRV01000001.1"/>
</dbReference>
<protein>
    <submittedName>
        <fullName evidence="6">Transcriptional regulator, AraC family</fullName>
    </submittedName>
</protein>
<dbReference type="InterPro" id="IPR020449">
    <property type="entry name" value="Tscrpt_reg_AraC-type_HTH"/>
</dbReference>
<evidence type="ECO:0000313" key="7">
    <source>
        <dbReference type="Proteomes" id="UP000199665"/>
    </source>
</evidence>
<dbReference type="Proteomes" id="UP000199665">
    <property type="component" value="Unassembled WGS sequence"/>
</dbReference>
<keyword evidence="3" id="KW-0804">Transcription</keyword>
<dbReference type="SUPFAM" id="SSF46689">
    <property type="entry name" value="Homeodomain-like"/>
    <property type="match status" value="1"/>
</dbReference>
<dbReference type="InterPro" id="IPR014710">
    <property type="entry name" value="RmlC-like_jellyroll"/>
</dbReference>
<dbReference type="InterPro" id="IPR047264">
    <property type="entry name" value="Cupin_HpaA-like_N"/>
</dbReference>
<evidence type="ECO:0000256" key="2">
    <source>
        <dbReference type="ARBA" id="ARBA00023125"/>
    </source>
</evidence>
<dbReference type="InterPro" id="IPR011051">
    <property type="entry name" value="RmlC_Cupin_sf"/>
</dbReference>
<dbReference type="InterPro" id="IPR013096">
    <property type="entry name" value="Cupin_2"/>
</dbReference>
<dbReference type="Gene3D" id="1.10.10.60">
    <property type="entry name" value="Homeodomain-like"/>
    <property type="match status" value="1"/>
</dbReference>
<dbReference type="Pfam" id="PF12833">
    <property type="entry name" value="HTH_18"/>
    <property type="match status" value="1"/>
</dbReference>
<proteinExistence type="predicted"/>
<dbReference type="SUPFAM" id="SSF51182">
    <property type="entry name" value="RmlC-like cupins"/>
    <property type="match status" value="1"/>
</dbReference>
<accession>A0ABY0XQM6</accession>
<evidence type="ECO:0000313" key="6">
    <source>
        <dbReference type="EMBL" id="SEB85698.1"/>
    </source>
</evidence>
<dbReference type="InterPro" id="IPR009057">
    <property type="entry name" value="Homeodomain-like_sf"/>
</dbReference>
<feature type="domain" description="HTH araC/xylS-type" evidence="5">
    <location>
        <begin position="191"/>
        <end position="289"/>
    </location>
</feature>
<dbReference type="CDD" id="cd06999">
    <property type="entry name" value="cupin_HpaA-like_N"/>
    <property type="match status" value="1"/>
</dbReference>
<dbReference type="EMBL" id="FNRV01000001">
    <property type="protein sequence ID" value="SEB85698.1"/>
    <property type="molecule type" value="Genomic_DNA"/>
</dbReference>
<dbReference type="InterPro" id="IPR018060">
    <property type="entry name" value="HTH_AraC"/>
</dbReference>
<dbReference type="PANTHER" id="PTHR43280">
    <property type="entry name" value="ARAC-FAMILY TRANSCRIPTIONAL REGULATOR"/>
    <property type="match status" value="1"/>
</dbReference>
<dbReference type="PRINTS" id="PR00032">
    <property type="entry name" value="HTHARAC"/>
</dbReference>
<feature type="region of interest" description="Disordered" evidence="4">
    <location>
        <begin position="285"/>
        <end position="305"/>
    </location>
</feature>
<sequence>MNKIPSYALYGEAVAPIWHDSLHVESISLRSGAYNWEIAAHRHDGLLQMLYLQSGEGEVLLDNQRVEVKAPCLLYIPEQIVHGFAWHGRVEGHVITAVQHPLESIVQVLSPGLLPQIQKACVVALPHWEPADNPLEPLYRALYGEYHGRGREHTACSMSLLLALVIQMLRLSEYTHDLHAHRHDRRSQQVIAFRELVNRHFREHLSLHDYANSLGITVVTLGRLCHEQLGMTPMTLINARLILEAKRELAHSAQSVKQIAHGMGFSDVGYFSRFFRKHAQRSPSEFRLQAQAQHTGSHSPGVVPE</sequence>
<dbReference type="SMART" id="SM00342">
    <property type="entry name" value="HTH_ARAC"/>
    <property type="match status" value="1"/>
</dbReference>
<organism evidence="6 7">
    <name type="scientific">Pseudomonas mohnii</name>
    <dbReference type="NCBI Taxonomy" id="395600"/>
    <lineage>
        <taxon>Bacteria</taxon>
        <taxon>Pseudomonadati</taxon>
        <taxon>Pseudomonadota</taxon>
        <taxon>Gammaproteobacteria</taxon>
        <taxon>Pseudomonadales</taxon>
        <taxon>Pseudomonadaceae</taxon>
        <taxon>Pseudomonas</taxon>
    </lineage>
</organism>
<gene>
    <name evidence="6" type="ORF">SAMN05216205_0822</name>
</gene>
<dbReference type="Pfam" id="PF07883">
    <property type="entry name" value="Cupin_2"/>
    <property type="match status" value="1"/>
</dbReference>
<evidence type="ECO:0000256" key="1">
    <source>
        <dbReference type="ARBA" id="ARBA00023015"/>
    </source>
</evidence>
<keyword evidence="2" id="KW-0238">DNA-binding</keyword>
<name>A0ABY0XQM6_9PSED</name>